<evidence type="ECO:0000313" key="1">
    <source>
        <dbReference type="EMBL" id="QPX48054.1"/>
    </source>
</evidence>
<dbReference type="Proteomes" id="UP000664915">
    <property type="component" value="Segment"/>
</dbReference>
<dbReference type="EMBL" id="MW015081">
    <property type="protein sequence ID" value="QPX48054.1"/>
    <property type="molecule type" value="Genomic_DNA"/>
</dbReference>
<dbReference type="KEGG" id="vg:77946259"/>
<dbReference type="GeneID" id="77946259"/>
<dbReference type="RefSeq" id="YP_010670064.1">
    <property type="nucleotide sequence ID" value="NC_070963.1"/>
</dbReference>
<sequence length="53" mass="6253">MTDEEYQPRNREKAKQAKYGMVWCGVCDRQIVSDGIKCPVCGHRHKPKKIRYD</sequence>
<name>A0A879R1H8_9CAUD</name>
<organism evidence="1 2">
    <name type="scientific">Synechococcus phage S-SRM01</name>
    <dbReference type="NCBI Taxonomy" id="2781608"/>
    <lineage>
        <taxon>Viruses</taxon>
        <taxon>Duplodnaviria</taxon>
        <taxon>Heunggongvirae</taxon>
        <taxon>Uroviricota</taxon>
        <taxon>Caudoviricetes</taxon>
        <taxon>Pantevenvirales</taxon>
        <taxon>Kyanoviridae</taxon>
        <taxon>Serangoonvirus</taxon>
        <taxon>Serangoonvirus essarone</taxon>
    </lineage>
</organism>
<accession>A0A879R1H8</accession>
<reference evidence="1" key="1">
    <citation type="submission" date="2020-09" db="EMBL/GenBank/DDBJ databases">
        <authorList>
            <person name="Zhang D."/>
            <person name="Hatherill J.R."/>
            <person name="Ramirez J.F."/>
            <person name="Edinger B."/>
            <person name="Balarin R."/>
            <person name="Sullivan A."/>
            <person name="Humpal K.M."/>
            <person name="Guseva A."/>
            <person name="Butela K.A."/>
            <person name="Garlena R.A."/>
            <person name="Russell D.A."/>
            <person name="Pope W.H."/>
            <person name="Jacobs-Sera D."/>
            <person name="Hatfull G.F."/>
        </authorList>
    </citation>
    <scope>NUCLEOTIDE SEQUENCE</scope>
</reference>
<evidence type="ECO:0000313" key="2">
    <source>
        <dbReference type="Proteomes" id="UP000664915"/>
    </source>
</evidence>
<keyword evidence="2" id="KW-1185">Reference proteome</keyword>
<proteinExistence type="predicted"/>
<protein>
    <submittedName>
        <fullName evidence="1">Uncharacterized protein</fullName>
    </submittedName>
</protein>